<evidence type="ECO:0000313" key="1">
    <source>
        <dbReference type="EMBL" id="MDT9686217.1"/>
    </source>
</evidence>
<sequence length="230" mass="25337">MSLAAESFVGRVVAVVSRRSPGFRPAPAPRSGGGRTVAPTTTDALVGSVGLAVVTAEWRRAPAASRLRHRDTLLALADRLRTVQRYTAALAEKSGQRGSARWLRHLLNDALPLAFSLDHRVAHVIEQMTRTLSWDFGFWHTHDLGTRLFADLSAACENLMAAANDFLGEDLTGGDLDAHDLAWVRWDENTRWPSEEWAARVRRASAEHPIGSGVFVVLPEEERENQTVLV</sequence>
<dbReference type="EMBL" id="JAWCTQ010000059">
    <property type="protein sequence ID" value="MDT9686217.1"/>
    <property type="molecule type" value="Genomic_DNA"/>
</dbReference>
<name>A0ABU3QTZ7_9ACTN</name>
<evidence type="ECO:0000313" key="2">
    <source>
        <dbReference type="Proteomes" id="UP001250181"/>
    </source>
</evidence>
<reference evidence="1 2" key="1">
    <citation type="submission" date="2023-09" db="EMBL/GenBank/DDBJ databases">
        <title>Streptomyces sp. nov.: A antagonism against Alternaria gaisen Producing Streptochlin, Isolated from Tamarix root soil.</title>
        <authorList>
            <person name="Chen Y."/>
        </authorList>
    </citation>
    <scope>NUCLEOTIDE SEQUENCE [LARGE SCALE GENOMIC DNA]</scope>
    <source>
        <strain evidence="1 2">TRM76323</strain>
    </source>
</reference>
<organism evidence="1 2">
    <name type="scientific">Streptomyces tamarix</name>
    <dbReference type="NCBI Taxonomy" id="3078565"/>
    <lineage>
        <taxon>Bacteria</taxon>
        <taxon>Bacillati</taxon>
        <taxon>Actinomycetota</taxon>
        <taxon>Actinomycetes</taxon>
        <taxon>Kitasatosporales</taxon>
        <taxon>Streptomycetaceae</taxon>
        <taxon>Streptomyces</taxon>
    </lineage>
</organism>
<accession>A0ABU3QTZ7</accession>
<protein>
    <submittedName>
        <fullName evidence="1">Uncharacterized protein</fullName>
    </submittedName>
</protein>
<proteinExistence type="predicted"/>
<dbReference type="Proteomes" id="UP001250181">
    <property type="component" value="Unassembled WGS sequence"/>
</dbReference>
<gene>
    <name evidence="1" type="ORF">RND61_29735</name>
</gene>
<keyword evidence="2" id="KW-1185">Reference proteome</keyword>
<comment type="caution">
    <text evidence="1">The sequence shown here is derived from an EMBL/GenBank/DDBJ whole genome shotgun (WGS) entry which is preliminary data.</text>
</comment>
<dbReference type="RefSeq" id="WP_315881253.1">
    <property type="nucleotide sequence ID" value="NZ_JAWCTQ010000059.1"/>
</dbReference>